<dbReference type="SUPFAM" id="SSF89009">
    <property type="entry name" value="GAT-like domain"/>
    <property type="match status" value="1"/>
</dbReference>
<dbReference type="GO" id="GO:0030136">
    <property type="term" value="C:clathrin-coated vesicle"/>
    <property type="evidence" value="ECO:0007669"/>
    <property type="project" value="InterPro"/>
</dbReference>
<dbReference type="Proteomes" id="UP001153555">
    <property type="component" value="Unassembled WGS sequence"/>
</dbReference>
<name>A0A9N7NM37_STRHE</name>
<comment type="caution">
    <text evidence="3">The sequence shown here is derived from an EMBL/GenBank/DDBJ whole genome shotgun (WGS) entry which is preliminary data.</text>
</comment>
<dbReference type="InterPro" id="IPR011417">
    <property type="entry name" value="ANTH_dom"/>
</dbReference>
<dbReference type="OrthoDB" id="44015at2759"/>
<feature type="region of interest" description="Disordered" evidence="1">
    <location>
        <begin position="127"/>
        <end position="149"/>
    </location>
</feature>
<dbReference type="GO" id="GO:0000149">
    <property type="term" value="F:SNARE binding"/>
    <property type="evidence" value="ECO:0007669"/>
    <property type="project" value="TreeGrafter"/>
</dbReference>
<evidence type="ECO:0000259" key="2">
    <source>
        <dbReference type="Pfam" id="PF07651"/>
    </source>
</evidence>
<dbReference type="Gene3D" id="1.20.58.150">
    <property type="entry name" value="ANTH domain"/>
    <property type="match status" value="1"/>
</dbReference>
<evidence type="ECO:0000313" key="3">
    <source>
        <dbReference type="EMBL" id="CAA0838438.1"/>
    </source>
</evidence>
<keyword evidence="4" id="KW-1185">Reference proteome</keyword>
<dbReference type="GO" id="GO:0048268">
    <property type="term" value="P:clathrin coat assembly"/>
    <property type="evidence" value="ECO:0007669"/>
    <property type="project" value="InterPro"/>
</dbReference>
<dbReference type="EMBL" id="CACSLK010030875">
    <property type="protein sequence ID" value="CAA0838438.1"/>
    <property type="molecule type" value="Genomic_DNA"/>
</dbReference>
<dbReference type="GO" id="GO:0005545">
    <property type="term" value="F:1-phosphatidylinositol binding"/>
    <property type="evidence" value="ECO:0007669"/>
    <property type="project" value="InterPro"/>
</dbReference>
<dbReference type="GO" id="GO:0032050">
    <property type="term" value="F:clathrin heavy chain binding"/>
    <property type="evidence" value="ECO:0007669"/>
    <property type="project" value="TreeGrafter"/>
</dbReference>
<organism evidence="3 4">
    <name type="scientific">Striga hermonthica</name>
    <name type="common">Purple witchweed</name>
    <name type="synonym">Buchnera hermonthica</name>
    <dbReference type="NCBI Taxonomy" id="68872"/>
    <lineage>
        <taxon>Eukaryota</taxon>
        <taxon>Viridiplantae</taxon>
        <taxon>Streptophyta</taxon>
        <taxon>Embryophyta</taxon>
        <taxon>Tracheophyta</taxon>
        <taxon>Spermatophyta</taxon>
        <taxon>Magnoliopsida</taxon>
        <taxon>eudicotyledons</taxon>
        <taxon>Gunneridae</taxon>
        <taxon>Pentapetalae</taxon>
        <taxon>asterids</taxon>
        <taxon>lamiids</taxon>
        <taxon>Lamiales</taxon>
        <taxon>Orobanchaceae</taxon>
        <taxon>Buchnereae</taxon>
        <taxon>Striga</taxon>
    </lineage>
</organism>
<evidence type="ECO:0000313" key="4">
    <source>
        <dbReference type="Proteomes" id="UP001153555"/>
    </source>
</evidence>
<feature type="domain" description="AP180 N-terminal homology (ANTH)" evidence="2">
    <location>
        <begin position="2"/>
        <end position="94"/>
    </location>
</feature>
<gene>
    <name evidence="3" type="ORF">SHERM_05046</name>
</gene>
<evidence type="ECO:0000256" key="1">
    <source>
        <dbReference type="SAM" id="MobiDB-lite"/>
    </source>
</evidence>
<proteinExistence type="predicted"/>
<feature type="compositionally biased region" description="Pro residues" evidence="1">
    <location>
        <begin position="128"/>
        <end position="142"/>
    </location>
</feature>
<dbReference type="PANTHER" id="PTHR22951">
    <property type="entry name" value="CLATHRIN ASSEMBLY PROTEIN"/>
    <property type="match status" value="1"/>
</dbReference>
<dbReference type="InterPro" id="IPR045192">
    <property type="entry name" value="AP180-like"/>
</dbReference>
<dbReference type="GO" id="GO:0072583">
    <property type="term" value="P:clathrin-dependent endocytosis"/>
    <property type="evidence" value="ECO:0007669"/>
    <property type="project" value="InterPro"/>
</dbReference>
<dbReference type="GO" id="GO:0006900">
    <property type="term" value="P:vesicle budding from membrane"/>
    <property type="evidence" value="ECO:0007669"/>
    <property type="project" value="TreeGrafter"/>
</dbReference>
<dbReference type="Pfam" id="PF07651">
    <property type="entry name" value="ANTH"/>
    <property type="match status" value="1"/>
</dbReference>
<accession>A0A9N7NM37</accession>
<dbReference type="PANTHER" id="PTHR22951:SF13">
    <property type="entry name" value="ASSEMBLY PROTEIN, PUTATIVE, EXPRESSED-RELATED"/>
    <property type="match status" value="1"/>
</dbReference>
<dbReference type="GO" id="GO:0005905">
    <property type="term" value="C:clathrin-coated pit"/>
    <property type="evidence" value="ECO:0007669"/>
    <property type="project" value="TreeGrafter"/>
</dbReference>
<dbReference type="AlphaFoldDB" id="A0A9N7NM37"/>
<sequence length="385" mass="41522">MILVALYTIVKESFKLYADVCEILAVLLDRFFDMEVQDCIKAFDAYVSASKQIDELVGFYNWCKDIGIARSTEYPEVQKITSKLLETLEEFVRDRSKAIKSPERKPIESLPAPQDDEPVQDMNEIKALPPPENIAPPPAPEPEPAKKAVQDPGYLVDLRDEGVTADDQGNKFALALFAGPTANNTNGSWEAFPSDDDKGVTSAWQNPAAESGKADWELALVESASHLSKQKAEMGGGMDPLLLNGMYDQGMVRQHVSTAQLSSGSASSVALPGPAAGKTPVLALPAPDGTVQAVGQDPFAASLSVPPPAYVQMADMEKKQHLVVQEQMVWQQYSREGMQGQSSLAKIGAGGYYPPGVQPVMMPYGMPPVNGLGMPPPAGYSYAPY</sequence>
<protein>
    <submittedName>
        <fullName evidence="3">Clathrin assembly protein</fullName>
    </submittedName>
</protein>
<dbReference type="GO" id="GO:0005546">
    <property type="term" value="F:phosphatidylinositol-4,5-bisphosphate binding"/>
    <property type="evidence" value="ECO:0007669"/>
    <property type="project" value="TreeGrafter"/>
</dbReference>
<dbReference type="InterPro" id="IPR014712">
    <property type="entry name" value="ANTH_dom_sf"/>
</dbReference>
<dbReference type="FunFam" id="1.20.58.150:FF:000005">
    <property type="entry name" value="putative clathrin assembly protein At2g25430"/>
    <property type="match status" value="1"/>
</dbReference>
<reference evidence="3" key="1">
    <citation type="submission" date="2019-12" db="EMBL/GenBank/DDBJ databases">
        <authorList>
            <person name="Scholes J."/>
        </authorList>
    </citation>
    <scope>NUCLEOTIDE SEQUENCE</scope>
</reference>